<dbReference type="SUPFAM" id="SSF55729">
    <property type="entry name" value="Acyl-CoA N-acyltransferases (Nat)"/>
    <property type="match status" value="1"/>
</dbReference>
<dbReference type="InterPro" id="IPR016181">
    <property type="entry name" value="Acyl_CoA_acyltransferase"/>
</dbReference>
<evidence type="ECO:0000313" key="1">
    <source>
        <dbReference type="EMBL" id="GGW27871.1"/>
    </source>
</evidence>
<evidence type="ECO:0000313" key="2">
    <source>
        <dbReference type="Proteomes" id="UP000634668"/>
    </source>
</evidence>
<gene>
    <name evidence="1" type="ORF">GCM10007383_11690</name>
</gene>
<name>A0A918MJP9_9FLAO</name>
<reference evidence="1" key="1">
    <citation type="journal article" date="2014" name="Int. J. Syst. Evol. Microbiol.">
        <title>Complete genome sequence of Corynebacterium casei LMG S-19264T (=DSM 44701T), isolated from a smear-ripened cheese.</title>
        <authorList>
            <consortium name="US DOE Joint Genome Institute (JGI-PGF)"/>
            <person name="Walter F."/>
            <person name="Albersmeier A."/>
            <person name="Kalinowski J."/>
            <person name="Ruckert C."/>
        </authorList>
    </citation>
    <scope>NUCLEOTIDE SEQUENCE</scope>
    <source>
        <strain evidence="1">KCTC 12113</strain>
    </source>
</reference>
<keyword evidence="2" id="KW-1185">Reference proteome</keyword>
<accession>A0A918MJP9</accession>
<comment type="caution">
    <text evidence="1">The sequence shown here is derived from an EMBL/GenBank/DDBJ whole genome shotgun (WGS) entry which is preliminary data.</text>
</comment>
<sequence>MPIKESRKVSRVRRFREVIKNGMLLFGVKNRLARIGITIMPYYWVQEEFETCAEPQIKGDVSEFKVRELNLDELMLVSKGIENLHLDVLEKQYNECLLCLGLEHNNQIAAYMIIGVKDLHFRGRLFPINNNEAYLSSMWTFHDFRGRNLAPYLRYKSYQVLKEQGRDIKYSISEYFNKSTLKFKNKLNSKPLQLFIYFDLFGKWKRNYLLKSYTD</sequence>
<dbReference type="AlphaFoldDB" id="A0A918MJP9"/>
<protein>
    <recommendedName>
        <fullName evidence="3">N-acetyltransferase domain-containing protein</fullName>
    </recommendedName>
</protein>
<organism evidence="1 2">
    <name type="scientific">Arenibacter certesii</name>
    <dbReference type="NCBI Taxonomy" id="228955"/>
    <lineage>
        <taxon>Bacteria</taxon>
        <taxon>Pseudomonadati</taxon>
        <taxon>Bacteroidota</taxon>
        <taxon>Flavobacteriia</taxon>
        <taxon>Flavobacteriales</taxon>
        <taxon>Flavobacteriaceae</taxon>
        <taxon>Arenibacter</taxon>
    </lineage>
</organism>
<proteinExistence type="predicted"/>
<evidence type="ECO:0008006" key="3">
    <source>
        <dbReference type="Google" id="ProtNLM"/>
    </source>
</evidence>
<dbReference type="EMBL" id="BMWP01000005">
    <property type="protein sequence ID" value="GGW27871.1"/>
    <property type="molecule type" value="Genomic_DNA"/>
</dbReference>
<reference evidence="1" key="2">
    <citation type="submission" date="2020-09" db="EMBL/GenBank/DDBJ databases">
        <authorList>
            <person name="Sun Q."/>
            <person name="Kim S."/>
        </authorList>
    </citation>
    <scope>NUCLEOTIDE SEQUENCE</scope>
    <source>
        <strain evidence="1">KCTC 12113</strain>
    </source>
</reference>
<dbReference type="Proteomes" id="UP000634668">
    <property type="component" value="Unassembled WGS sequence"/>
</dbReference>
<dbReference type="RefSeq" id="WP_026811974.1">
    <property type="nucleotide sequence ID" value="NZ_BMWP01000005.1"/>
</dbReference>